<accession>A0A2A7DBE5</accession>
<dbReference type="Proteomes" id="UP000220192">
    <property type="component" value="Unassembled WGS sequence"/>
</dbReference>
<gene>
    <name evidence="2" type="ORF">CON16_10040</name>
</gene>
<comment type="caution">
    <text evidence="2">The sequence shown here is derived from an EMBL/GenBank/DDBJ whole genome shotgun (WGS) entry which is preliminary data.</text>
</comment>
<dbReference type="EMBL" id="NVLX01000010">
    <property type="protein sequence ID" value="PDZ17336.1"/>
    <property type="molecule type" value="Genomic_DNA"/>
</dbReference>
<reference evidence="2 3" key="1">
    <citation type="submission" date="2017-09" db="EMBL/GenBank/DDBJ databases">
        <title>Large-scale bioinformatics analysis of Bacillus genomes uncovers conserved roles of natural products in bacterial physiology.</title>
        <authorList>
            <consortium name="Agbiome Team Llc"/>
            <person name="Bleich R.M."/>
            <person name="Grubbs K.J."/>
            <person name="Santa Maria K.C."/>
            <person name="Allen S.E."/>
            <person name="Farag S."/>
            <person name="Shank E.A."/>
            <person name="Bowers A."/>
        </authorList>
    </citation>
    <scope>NUCLEOTIDE SEQUENCE [LARGE SCALE GENOMIC DNA]</scope>
    <source>
        <strain evidence="2 3">AFS095574</strain>
    </source>
</reference>
<organism evidence="2 3">
    <name type="scientific">Bacillus anthracis</name>
    <name type="common">anthrax bacterium</name>
    <dbReference type="NCBI Taxonomy" id="1392"/>
    <lineage>
        <taxon>Bacteria</taxon>
        <taxon>Bacillati</taxon>
        <taxon>Bacillota</taxon>
        <taxon>Bacilli</taxon>
        <taxon>Bacillales</taxon>
        <taxon>Bacillaceae</taxon>
        <taxon>Bacillus</taxon>
        <taxon>Bacillus cereus group</taxon>
    </lineage>
</organism>
<protein>
    <submittedName>
        <fullName evidence="2">Uncharacterized protein</fullName>
    </submittedName>
</protein>
<evidence type="ECO:0000313" key="2">
    <source>
        <dbReference type="EMBL" id="PDZ17336.1"/>
    </source>
</evidence>
<keyword evidence="1" id="KW-1133">Transmembrane helix</keyword>
<feature type="transmembrane region" description="Helical" evidence="1">
    <location>
        <begin position="42"/>
        <end position="65"/>
    </location>
</feature>
<keyword evidence="1" id="KW-0472">Membrane</keyword>
<name>A0A2A7DBE5_BACAN</name>
<sequence>MGIGLSFEGPPFGGLFLVEVWDNKLNGGIIKDENRGERNSPLFYYACNVNSYFLFILFAIVSKFYNCCTVSP</sequence>
<evidence type="ECO:0000313" key="3">
    <source>
        <dbReference type="Proteomes" id="UP000220192"/>
    </source>
</evidence>
<proteinExistence type="predicted"/>
<dbReference type="AlphaFoldDB" id="A0A2A7DBE5"/>
<keyword evidence="1" id="KW-0812">Transmembrane</keyword>
<evidence type="ECO:0000256" key="1">
    <source>
        <dbReference type="SAM" id="Phobius"/>
    </source>
</evidence>